<keyword evidence="3" id="KW-0597">Phosphoprotein</keyword>
<dbReference type="InterPro" id="IPR003594">
    <property type="entry name" value="HATPase_dom"/>
</dbReference>
<keyword evidence="8" id="KW-0902">Two-component regulatory system</keyword>
<keyword evidence="11" id="KW-1185">Reference proteome</keyword>
<dbReference type="InterPro" id="IPR050482">
    <property type="entry name" value="Sensor_HK_TwoCompSys"/>
</dbReference>
<gene>
    <name evidence="10" type="ORF">GCM10007860_31110</name>
</gene>
<dbReference type="EC" id="2.7.13.3" evidence="2"/>
<organism evidence="10 11">
    <name type="scientific">Chitiniphilus shinanonensis</name>
    <dbReference type="NCBI Taxonomy" id="553088"/>
    <lineage>
        <taxon>Bacteria</taxon>
        <taxon>Pseudomonadati</taxon>
        <taxon>Pseudomonadota</taxon>
        <taxon>Betaproteobacteria</taxon>
        <taxon>Neisseriales</taxon>
        <taxon>Chitinibacteraceae</taxon>
        <taxon>Chitiniphilus</taxon>
    </lineage>
</organism>
<sequence length="344" mass="36538">MEEHLLFDEAPAPLLVLDQALVVVAANRAWLAATGLAATNLIGRGAFDPALADDTCRVLRDAALRVRDGGARETVALHHLPGAAAAVEQRWQCTLVPISGHGDEVRGVMLLAQELVASLYPGQDLERLGALAQHLIGDDEALRERLARTLHDELGSQLTAAKLDLSWVRRQACAQDEKVQERLVRVTALLDEAIALKRRLIEGLRPSALAHLGLGDALGILLDEAGTRNGWTTHLDIPAPLPPLPDAAALALYRVAQQALDNVARHAGAAEVAIELTECDGYVQLTVRDDGRGLDQGAAARPAQGHGVAAMRQRLLAFGGGIELQGMPGTGTRLVAHLPLREGG</sequence>
<evidence type="ECO:0000256" key="5">
    <source>
        <dbReference type="ARBA" id="ARBA00022741"/>
    </source>
</evidence>
<dbReference type="Pfam" id="PF07730">
    <property type="entry name" value="HisKA_3"/>
    <property type="match status" value="1"/>
</dbReference>
<dbReference type="Pfam" id="PF02518">
    <property type="entry name" value="HATPase_c"/>
    <property type="match status" value="1"/>
</dbReference>
<protein>
    <recommendedName>
        <fullName evidence="2">histidine kinase</fullName>
        <ecNumber evidence="2">2.7.13.3</ecNumber>
    </recommendedName>
</protein>
<evidence type="ECO:0000313" key="11">
    <source>
        <dbReference type="Proteomes" id="UP001156836"/>
    </source>
</evidence>
<dbReference type="SUPFAM" id="SSF55874">
    <property type="entry name" value="ATPase domain of HSP90 chaperone/DNA topoisomerase II/histidine kinase"/>
    <property type="match status" value="1"/>
</dbReference>
<dbReference type="SUPFAM" id="SSF55785">
    <property type="entry name" value="PYP-like sensor domain (PAS domain)"/>
    <property type="match status" value="1"/>
</dbReference>
<keyword evidence="5" id="KW-0547">Nucleotide-binding</keyword>
<comment type="caution">
    <text evidence="10">The sequence shown here is derived from an EMBL/GenBank/DDBJ whole genome shotgun (WGS) entry which is preliminary data.</text>
</comment>
<dbReference type="Proteomes" id="UP001156836">
    <property type="component" value="Unassembled WGS sequence"/>
</dbReference>
<keyword evidence="6" id="KW-0418">Kinase</keyword>
<dbReference type="InterPro" id="IPR011712">
    <property type="entry name" value="Sig_transdc_His_kin_sub3_dim/P"/>
</dbReference>
<dbReference type="CDD" id="cd16917">
    <property type="entry name" value="HATPase_UhpB-NarQ-NarX-like"/>
    <property type="match status" value="1"/>
</dbReference>
<dbReference type="PANTHER" id="PTHR24421">
    <property type="entry name" value="NITRATE/NITRITE SENSOR PROTEIN NARX-RELATED"/>
    <property type="match status" value="1"/>
</dbReference>
<dbReference type="InterPro" id="IPR013656">
    <property type="entry name" value="PAS_4"/>
</dbReference>
<dbReference type="SMART" id="SM00387">
    <property type="entry name" value="HATPase_c"/>
    <property type="match status" value="1"/>
</dbReference>
<comment type="catalytic activity">
    <reaction evidence="1">
        <text>ATP + protein L-histidine = ADP + protein N-phospho-L-histidine.</text>
        <dbReference type="EC" id="2.7.13.3"/>
    </reaction>
</comment>
<dbReference type="PANTHER" id="PTHR24421:SF10">
    <property type="entry name" value="NITRATE_NITRITE SENSOR PROTEIN NARQ"/>
    <property type="match status" value="1"/>
</dbReference>
<keyword evidence="7" id="KW-0067">ATP-binding</keyword>
<dbReference type="InterPro" id="IPR036890">
    <property type="entry name" value="HATPase_C_sf"/>
</dbReference>
<evidence type="ECO:0000256" key="8">
    <source>
        <dbReference type="ARBA" id="ARBA00023012"/>
    </source>
</evidence>
<evidence type="ECO:0000259" key="9">
    <source>
        <dbReference type="PROSITE" id="PS50109"/>
    </source>
</evidence>
<dbReference type="InterPro" id="IPR005467">
    <property type="entry name" value="His_kinase_dom"/>
</dbReference>
<evidence type="ECO:0000256" key="1">
    <source>
        <dbReference type="ARBA" id="ARBA00000085"/>
    </source>
</evidence>
<proteinExistence type="predicted"/>
<evidence type="ECO:0000256" key="2">
    <source>
        <dbReference type="ARBA" id="ARBA00012438"/>
    </source>
</evidence>
<name>A0ABQ6C0C1_9NEIS</name>
<evidence type="ECO:0000313" key="10">
    <source>
        <dbReference type="EMBL" id="GLS05947.1"/>
    </source>
</evidence>
<evidence type="ECO:0000256" key="6">
    <source>
        <dbReference type="ARBA" id="ARBA00022777"/>
    </source>
</evidence>
<dbReference type="RefSeq" id="WP_018749003.1">
    <property type="nucleotide sequence ID" value="NZ_BSOZ01000078.1"/>
</dbReference>
<evidence type="ECO:0000256" key="4">
    <source>
        <dbReference type="ARBA" id="ARBA00022679"/>
    </source>
</evidence>
<dbReference type="PROSITE" id="PS50109">
    <property type="entry name" value="HIS_KIN"/>
    <property type="match status" value="1"/>
</dbReference>
<keyword evidence="4" id="KW-0808">Transferase</keyword>
<dbReference type="Gene3D" id="1.20.5.1930">
    <property type="match status" value="1"/>
</dbReference>
<reference evidence="11" key="1">
    <citation type="journal article" date="2019" name="Int. J. Syst. Evol. Microbiol.">
        <title>The Global Catalogue of Microorganisms (GCM) 10K type strain sequencing project: providing services to taxonomists for standard genome sequencing and annotation.</title>
        <authorList>
            <consortium name="The Broad Institute Genomics Platform"/>
            <consortium name="The Broad Institute Genome Sequencing Center for Infectious Disease"/>
            <person name="Wu L."/>
            <person name="Ma J."/>
        </authorList>
    </citation>
    <scope>NUCLEOTIDE SEQUENCE [LARGE SCALE GENOMIC DNA]</scope>
    <source>
        <strain evidence="11">NBRC 104970</strain>
    </source>
</reference>
<dbReference type="Gene3D" id="3.30.450.20">
    <property type="entry name" value="PAS domain"/>
    <property type="match status" value="1"/>
</dbReference>
<accession>A0ABQ6C0C1</accession>
<dbReference type="Gene3D" id="3.30.565.10">
    <property type="entry name" value="Histidine kinase-like ATPase, C-terminal domain"/>
    <property type="match status" value="1"/>
</dbReference>
<evidence type="ECO:0000256" key="3">
    <source>
        <dbReference type="ARBA" id="ARBA00022553"/>
    </source>
</evidence>
<feature type="domain" description="Histidine kinase" evidence="9">
    <location>
        <begin position="252"/>
        <end position="342"/>
    </location>
</feature>
<evidence type="ECO:0000256" key="7">
    <source>
        <dbReference type="ARBA" id="ARBA00022840"/>
    </source>
</evidence>
<dbReference type="EMBL" id="BSOZ01000078">
    <property type="protein sequence ID" value="GLS05947.1"/>
    <property type="molecule type" value="Genomic_DNA"/>
</dbReference>
<dbReference type="Pfam" id="PF08448">
    <property type="entry name" value="PAS_4"/>
    <property type="match status" value="1"/>
</dbReference>
<dbReference type="InterPro" id="IPR035965">
    <property type="entry name" value="PAS-like_dom_sf"/>
</dbReference>